<accession>A0ABD2AH91</accession>
<dbReference type="Proteomes" id="UP001607303">
    <property type="component" value="Unassembled WGS sequence"/>
</dbReference>
<proteinExistence type="predicted"/>
<organism evidence="1 2">
    <name type="scientific">Vespula maculifrons</name>
    <name type="common">Eastern yellow jacket</name>
    <name type="synonym">Wasp</name>
    <dbReference type="NCBI Taxonomy" id="7453"/>
    <lineage>
        <taxon>Eukaryota</taxon>
        <taxon>Metazoa</taxon>
        <taxon>Ecdysozoa</taxon>
        <taxon>Arthropoda</taxon>
        <taxon>Hexapoda</taxon>
        <taxon>Insecta</taxon>
        <taxon>Pterygota</taxon>
        <taxon>Neoptera</taxon>
        <taxon>Endopterygota</taxon>
        <taxon>Hymenoptera</taxon>
        <taxon>Apocrita</taxon>
        <taxon>Aculeata</taxon>
        <taxon>Vespoidea</taxon>
        <taxon>Vespidae</taxon>
        <taxon>Vespinae</taxon>
        <taxon>Vespula</taxon>
    </lineage>
</organism>
<evidence type="ECO:0000313" key="1">
    <source>
        <dbReference type="EMBL" id="KAL2719994.1"/>
    </source>
</evidence>
<dbReference type="AlphaFoldDB" id="A0ABD2AH91"/>
<reference evidence="1 2" key="1">
    <citation type="journal article" date="2024" name="Ann. Entomol. Soc. Am.">
        <title>Genomic analyses of the southern and eastern yellowjacket wasps (Hymenoptera: Vespidae) reveal evolutionary signatures of social life.</title>
        <authorList>
            <person name="Catto M.A."/>
            <person name="Caine P.B."/>
            <person name="Orr S.E."/>
            <person name="Hunt B.G."/>
            <person name="Goodisman M.A.D."/>
        </authorList>
    </citation>
    <scope>NUCLEOTIDE SEQUENCE [LARGE SCALE GENOMIC DNA]</scope>
    <source>
        <strain evidence="1">232</strain>
        <tissue evidence="1">Head and thorax</tissue>
    </source>
</reference>
<protein>
    <submittedName>
        <fullName evidence="1">Uncharacterized protein</fullName>
    </submittedName>
</protein>
<comment type="caution">
    <text evidence="1">The sequence shown here is derived from an EMBL/GenBank/DDBJ whole genome shotgun (WGS) entry which is preliminary data.</text>
</comment>
<dbReference type="EMBL" id="JAYRBN010000117">
    <property type="protein sequence ID" value="KAL2719994.1"/>
    <property type="molecule type" value="Genomic_DNA"/>
</dbReference>
<keyword evidence="2" id="KW-1185">Reference proteome</keyword>
<gene>
    <name evidence="1" type="ORF">V1477_021141</name>
</gene>
<name>A0ABD2AH91_VESMC</name>
<evidence type="ECO:0000313" key="2">
    <source>
        <dbReference type="Proteomes" id="UP001607303"/>
    </source>
</evidence>
<sequence>MGGKILNEAEQIVKAAVEADASHEFITNLSSEMKPKLARETPNYLVYGNKLLLLLGRYYSNHRLYHWILINKIFVAIHQR</sequence>